<keyword evidence="1" id="KW-0175">Coiled coil</keyword>
<feature type="compositionally biased region" description="Basic and acidic residues" evidence="2">
    <location>
        <begin position="579"/>
        <end position="588"/>
    </location>
</feature>
<evidence type="ECO:0000313" key="4">
    <source>
        <dbReference type="EMBL" id="PWN22323.1"/>
    </source>
</evidence>
<feature type="region of interest" description="Disordered" evidence="2">
    <location>
        <begin position="620"/>
        <end position="641"/>
    </location>
</feature>
<feature type="compositionally biased region" description="Low complexity" evidence="2">
    <location>
        <begin position="199"/>
        <end position="213"/>
    </location>
</feature>
<dbReference type="InterPro" id="IPR043936">
    <property type="entry name" value="HOOK_N"/>
</dbReference>
<dbReference type="InterPro" id="IPR036872">
    <property type="entry name" value="CH_dom_sf"/>
</dbReference>
<dbReference type="OrthoDB" id="49395at2759"/>
<protein>
    <recommendedName>
        <fullName evidence="3">HOOK N-terminal domain-containing protein</fullName>
    </recommendedName>
</protein>
<evidence type="ECO:0000256" key="1">
    <source>
        <dbReference type="SAM" id="Coils"/>
    </source>
</evidence>
<dbReference type="CDD" id="cd22211">
    <property type="entry name" value="HkD_SF"/>
    <property type="match status" value="1"/>
</dbReference>
<dbReference type="AlphaFoldDB" id="A0A316UD76"/>
<dbReference type="GO" id="GO:0030705">
    <property type="term" value="P:cytoskeleton-dependent intracellular transport"/>
    <property type="evidence" value="ECO:0007669"/>
    <property type="project" value="InterPro"/>
</dbReference>
<dbReference type="SUPFAM" id="SSF116907">
    <property type="entry name" value="Hook domain"/>
    <property type="match status" value="1"/>
</dbReference>
<dbReference type="STRING" id="1684307.A0A316UD76"/>
<organism evidence="4 5">
    <name type="scientific">Pseudomicrostroma glucosiphilum</name>
    <dbReference type="NCBI Taxonomy" id="1684307"/>
    <lineage>
        <taxon>Eukaryota</taxon>
        <taxon>Fungi</taxon>
        <taxon>Dikarya</taxon>
        <taxon>Basidiomycota</taxon>
        <taxon>Ustilaginomycotina</taxon>
        <taxon>Exobasidiomycetes</taxon>
        <taxon>Microstromatales</taxon>
        <taxon>Microstromatales incertae sedis</taxon>
        <taxon>Pseudomicrostroma</taxon>
    </lineage>
</organism>
<feature type="region of interest" description="Disordered" evidence="2">
    <location>
        <begin position="724"/>
        <end position="752"/>
    </location>
</feature>
<dbReference type="GeneID" id="37011014"/>
<feature type="compositionally biased region" description="Low complexity" evidence="2">
    <location>
        <begin position="23"/>
        <end position="39"/>
    </location>
</feature>
<gene>
    <name evidence="4" type="ORF">BCV69DRAFT_140680</name>
</gene>
<feature type="region of interest" description="Disordered" evidence="2">
    <location>
        <begin position="199"/>
        <end position="218"/>
    </location>
</feature>
<evidence type="ECO:0000259" key="3">
    <source>
        <dbReference type="Pfam" id="PF19047"/>
    </source>
</evidence>
<dbReference type="Proteomes" id="UP000245942">
    <property type="component" value="Unassembled WGS sequence"/>
</dbReference>
<sequence length="752" mass="81986">MSLSPHSASDEPAMPSNGDQDKSSPVARSAAGSSPAPRSISQREASAFLSWVKAVLPARAEQLKQPEDLADGVALFEILAVVDAAHFLNPHAQTGEANGENYALKLGTLKRLYKLMMQYYTETLLLSPPPACADPDLNEIARSSSVTELSKFCKLAIGITIQSEATKAEHVLAIQTLAQEDQQSLMVVIEEVMSGQSSIASPPASAVAPSSGGETEGPELQRLRAQHTDLEKLYLALMEDHQTLKAGQEDTQNEKEVEDQNSELIDRNAALEKESAKVIEYKPLIEKYKEQIADLTRRNGSLTEETGTLKYNLEQSALQLKSLEEARTRDAEEIELYREKVEEMELGSSKDAAAGKSGGEVPLDAELEDTLRGTTTTDLKLRIHQLSRELKSAKTQEAESSDALVLENLLEDSQRMKQRYEADYWKEYRLRLQRDGELDKIRTGGEGSLADGPEAARALRLRLAEVITDLDSLRAEHAELSVKYESNEQELASARADLVLVDKDKLDILASLRSTVSQEGADLEEKVKTLEQELRSAQELEKSMSSQIQGLLMDKISLMESGAAGRSEGPTIERTSLSPDDREGLTTKNKELESRLQDLEDKMRKARAFIRQQDKLLQDARKGTASQNGGDANGAGVKADEELRRENSTLKQEQALMLSAFHHLSSSRTSKNLNILASLHPHSGATASAQNGNGGAIEGVGGQGRGRERGGGGGVVPRLGGLAVEASAPPPKSWLGQQKRRSTGIGWVLGRR</sequence>
<evidence type="ECO:0000313" key="5">
    <source>
        <dbReference type="Proteomes" id="UP000245942"/>
    </source>
</evidence>
<keyword evidence="5" id="KW-1185">Reference proteome</keyword>
<dbReference type="Pfam" id="PF19047">
    <property type="entry name" value="HOOK_N"/>
    <property type="match status" value="1"/>
</dbReference>
<dbReference type="RefSeq" id="XP_025349483.1">
    <property type="nucleotide sequence ID" value="XM_025489280.1"/>
</dbReference>
<reference evidence="4 5" key="1">
    <citation type="journal article" date="2018" name="Mol. Biol. Evol.">
        <title>Broad Genomic Sampling Reveals a Smut Pathogenic Ancestry of the Fungal Clade Ustilaginomycotina.</title>
        <authorList>
            <person name="Kijpornyongpan T."/>
            <person name="Mondo S.J."/>
            <person name="Barry K."/>
            <person name="Sandor L."/>
            <person name="Lee J."/>
            <person name="Lipzen A."/>
            <person name="Pangilinan J."/>
            <person name="LaButti K."/>
            <person name="Hainaut M."/>
            <person name="Henrissat B."/>
            <person name="Grigoriev I.V."/>
            <person name="Spatafora J.W."/>
            <person name="Aime M.C."/>
        </authorList>
    </citation>
    <scope>NUCLEOTIDE SEQUENCE [LARGE SCALE GENOMIC DNA]</scope>
    <source>
        <strain evidence="4 5">MCA 4718</strain>
    </source>
</reference>
<name>A0A316UD76_9BASI</name>
<feature type="domain" description="HOOK N-terminal" evidence="3">
    <location>
        <begin position="63"/>
        <end position="190"/>
    </location>
</feature>
<proteinExistence type="predicted"/>
<feature type="coiled-coil region" evidence="1">
    <location>
        <begin position="376"/>
        <end position="423"/>
    </location>
</feature>
<evidence type="ECO:0000256" key="2">
    <source>
        <dbReference type="SAM" id="MobiDB-lite"/>
    </source>
</evidence>
<dbReference type="EMBL" id="KZ819323">
    <property type="protein sequence ID" value="PWN22323.1"/>
    <property type="molecule type" value="Genomic_DNA"/>
</dbReference>
<dbReference type="Gene3D" id="1.10.418.10">
    <property type="entry name" value="Calponin-like domain"/>
    <property type="match status" value="1"/>
</dbReference>
<feature type="coiled-coil region" evidence="1">
    <location>
        <begin position="456"/>
        <end position="547"/>
    </location>
</feature>
<accession>A0A316UD76</accession>
<feature type="region of interest" description="Disordered" evidence="2">
    <location>
        <begin position="562"/>
        <end position="588"/>
    </location>
</feature>
<feature type="coiled-coil region" evidence="1">
    <location>
        <begin position="220"/>
        <end position="340"/>
    </location>
</feature>
<feature type="region of interest" description="Disordered" evidence="2">
    <location>
        <begin position="1"/>
        <end position="39"/>
    </location>
</feature>